<dbReference type="InterPro" id="IPR004358">
    <property type="entry name" value="Sig_transdc_His_kin-like_C"/>
</dbReference>
<dbReference type="Gene3D" id="3.40.50.2300">
    <property type="match status" value="1"/>
</dbReference>
<evidence type="ECO:0000256" key="2">
    <source>
        <dbReference type="ARBA" id="ARBA00006402"/>
    </source>
</evidence>
<evidence type="ECO:0000256" key="7">
    <source>
        <dbReference type="ARBA" id="ARBA00022777"/>
    </source>
</evidence>
<feature type="coiled-coil region" evidence="12">
    <location>
        <begin position="520"/>
        <end position="547"/>
    </location>
</feature>
<evidence type="ECO:0000256" key="4">
    <source>
        <dbReference type="ARBA" id="ARBA00018672"/>
    </source>
</evidence>
<dbReference type="PRINTS" id="PR00344">
    <property type="entry name" value="BCTRLSENSOR"/>
</dbReference>
<dbReference type="SMART" id="SM00387">
    <property type="entry name" value="HATPase_c"/>
    <property type="match status" value="1"/>
</dbReference>
<evidence type="ECO:0000256" key="5">
    <source>
        <dbReference type="ARBA" id="ARBA00022553"/>
    </source>
</evidence>
<keyword evidence="6 15" id="KW-0808">Transferase</keyword>
<evidence type="ECO:0000256" key="10">
    <source>
        <dbReference type="ARBA" id="ARBA00074306"/>
    </source>
</evidence>
<dbReference type="EMBL" id="CACRTR010000016">
    <property type="protein sequence ID" value="VYU65526.1"/>
    <property type="molecule type" value="Genomic_DNA"/>
</dbReference>
<dbReference type="SUPFAM" id="SSF55874">
    <property type="entry name" value="ATPase domain of HSP90 chaperone/DNA topoisomerase II/histidine kinase"/>
    <property type="match status" value="1"/>
</dbReference>
<comment type="function">
    <text evidence="9">May play the central regulatory role in sporulation. It may be an element of the effector pathway responsible for the activation of sporulation genes in response to nutritional stress. Spo0A may act in concert with spo0H (a sigma factor) to control the expression of some genes that are critical to the sporulation process.</text>
</comment>
<evidence type="ECO:0000259" key="14">
    <source>
        <dbReference type="PROSITE" id="PS50110"/>
    </source>
</evidence>
<dbReference type="SMART" id="SM00448">
    <property type="entry name" value="REC"/>
    <property type="match status" value="1"/>
</dbReference>
<evidence type="ECO:0000256" key="1">
    <source>
        <dbReference type="ARBA" id="ARBA00000085"/>
    </source>
</evidence>
<evidence type="ECO:0000256" key="11">
    <source>
        <dbReference type="PROSITE-ProRule" id="PRU00169"/>
    </source>
</evidence>
<dbReference type="InterPro" id="IPR005467">
    <property type="entry name" value="His_kinase_dom"/>
</dbReference>
<keyword evidence="5 11" id="KW-0597">Phosphoprotein</keyword>
<feature type="domain" description="Histidine kinase" evidence="13">
    <location>
        <begin position="557"/>
        <end position="781"/>
    </location>
</feature>
<dbReference type="SUPFAM" id="SSF52172">
    <property type="entry name" value="CheY-like"/>
    <property type="match status" value="1"/>
</dbReference>
<feature type="domain" description="Response regulatory" evidence="14">
    <location>
        <begin position="810"/>
        <end position="931"/>
    </location>
</feature>
<dbReference type="InterPro" id="IPR003661">
    <property type="entry name" value="HisK_dim/P_dom"/>
</dbReference>
<evidence type="ECO:0000259" key="13">
    <source>
        <dbReference type="PROSITE" id="PS50109"/>
    </source>
</evidence>
<dbReference type="InterPro" id="IPR036097">
    <property type="entry name" value="HisK_dim/P_sf"/>
</dbReference>
<evidence type="ECO:0000256" key="6">
    <source>
        <dbReference type="ARBA" id="ARBA00022679"/>
    </source>
</evidence>
<comment type="similarity">
    <text evidence="2">In the N-terminal section; belongs to the phytochrome family.</text>
</comment>
<keyword evidence="7 15" id="KW-0418">Kinase</keyword>
<dbReference type="GO" id="GO:0000155">
    <property type="term" value="F:phosphorelay sensor kinase activity"/>
    <property type="evidence" value="ECO:0007669"/>
    <property type="project" value="InterPro"/>
</dbReference>
<dbReference type="SMART" id="SM00388">
    <property type="entry name" value="HisKA"/>
    <property type="match status" value="1"/>
</dbReference>
<accession>A0A6N3GM34</accession>
<feature type="modified residue" description="4-aspartylphosphate" evidence="11">
    <location>
        <position position="862"/>
    </location>
</feature>
<organism evidence="15">
    <name type="scientific">Eubacterium limosum</name>
    <dbReference type="NCBI Taxonomy" id="1736"/>
    <lineage>
        <taxon>Bacteria</taxon>
        <taxon>Bacillati</taxon>
        <taxon>Bacillota</taxon>
        <taxon>Clostridia</taxon>
        <taxon>Eubacteriales</taxon>
        <taxon>Eubacteriaceae</taxon>
        <taxon>Eubacterium</taxon>
    </lineage>
</organism>
<dbReference type="Gene3D" id="3.30.565.10">
    <property type="entry name" value="Histidine kinase-like ATPase, C-terminal domain"/>
    <property type="match status" value="1"/>
</dbReference>
<protein>
    <recommendedName>
        <fullName evidence="10">Circadian input-output histidine kinase CikA</fullName>
        <ecNumber evidence="3">2.7.13.3</ecNumber>
    </recommendedName>
    <alternativeName>
        <fullName evidence="4">Stage 0 sporulation protein A homolog</fullName>
    </alternativeName>
</protein>
<dbReference type="SUPFAM" id="SSF47384">
    <property type="entry name" value="Homodimeric domain of signal transducing histidine kinase"/>
    <property type="match status" value="1"/>
</dbReference>
<dbReference type="AlphaFoldDB" id="A0A6N3GM34"/>
<evidence type="ECO:0000256" key="9">
    <source>
        <dbReference type="ARBA" id="ARBA00024867"/>
    </source>
</evidence>
<dbReference type="FunFam" id="3.30.565.10:FF:000010">
    <property type="entry name" value="Sensor histidine kinase RcsC"/>
    <property type="match status" value="1"/>
</dbReference>
<dbReference type="Gene3D" id="1.10.287.130">
    <property type="match status" value="1"/>
</dbReference>
<evidence type="ECO:0000256" key="3">
    <source>
        <dbReference type="ARBA" id="ARBA00012438"/>
    </source>
</evidence>
<dbReference type="PANTHER" id="PTHR43047">
    <property type="entry name" value="TWO-COMPONENT HISTIDINE PROTEIN KINASE"/>
    <property type="match status" value="1"/>
</dbReference>
<name>A0A6N3GM34_EUBLI</name>
<dbReference type="InterPro" id="IPR011006">
    <property type="entry name" value="CheY-like_superfamily"/>
</dbReference>
<dbReference type="PROSITE" id="PS50109">
    <property type="entry name" value="HIS_KIN"/>
    <property type="match status" value="1"/>
</dbReference>
<dbReference type="InterPro" id="IPR001789">
    <property type="entry name" value="Sig_transdc_resp-reg_receiver"/>
</dbReference>
<dbReference type="InterPro" id="IPR003594">
    <property type="entry name" value="HATPase_dom"/>
</dbReference>
<sequence length="933" mass="108804">MRIEEREKDMLDHFKDMNKMQEVLHEAQTGLWVIELEEGTKPRMYADKSMLDLLGFTETPTPEICYEWWYNRIDEDYYPVVESAVERMAQDDRAEVQYPWQHPKWGRIYVRCGGVRDWNYKKGLCLRGYHQNITNTVMLKREYDTIIQTLSKSYTGIFLCNLQDKTYKAIKQSEVFRKLQMDFSDYEGFIKNYTIAEVAPQYQEAFLETAGIENIWRRIRSGEKQSEVLYRNRQGRWRRTKIMPSSEYSPEYPWVIIAFDEQDVEMEKKIDDTTTQIALSQIYKLVICLDFERLEYHCIHYNGELLHLLKHGNYEDFYQQLIKMMPLEDKKAFDNVFDNQCYDKKGYLEGVLRLWNKEREILHYYSYYAVRIFQDNEERIILMLRNIDDKQEAQQRENILSNLCQCYYSIYLFDLENNTEEAIWQEEVIRKRREFPKGSLDTYYSKFVREYVYKADQEKMYRAGSPDFLRYALSLEQPVYEIDFRRIYPDGLYWVRSRFSIAEIRDGEVTKVIFANMNINEQKLEEMEQEEQNRKVLLAAYEAAKTANEAKSSFLAQMSHDIRTPMNAIIGMSSIAASQINNPQKVKDCLEKINLSSKHLLALINEILDMSKIEKGKIALAEEPFCLSEVIEDISAMVRTEAAEKNHELTVIIKDIEHNVLIGDAGRIRQVLLNLISNAIKYTLNGGEILLTVQEVSGKISGYGSFVFTVEDNGIGMDEDFLDYIFVPFSRAEDPQVQKIQGTGLGMSISQKIVAAMQGNIQVESEKGKGSRFVVTLNLKIEEDHPDVIKKPAERADVQKQKSKAADKIKLLLVEDNSLNLEIAQTILEEKGYLVECAENGEEALKIFMQSEPYTYQLILMDLQMPVMDGYTAAREIRDCEHFQAKIIPIIALTANAFAEDMAKALAAGMNDYVSKPIDFNKLIDVIEKCMNQ</sequence>
<dbReference type="Pfam" id="PF02518">
    <property type="entry name" value="HATPase_c"/>
    <property type="match status" value="1"/>
</dbReference>
<comment type="catalytic activity">
    <reaction evidence="1">
        <text>ATP + protein L-histidine = ADP + protein N-phospho-L-histidine.</text>
        <dbReference type="EC" id="2.7.13.3"/>
    </reaction>
</comment>
<dbReference type="Pfam" id="PF00072">
    <property type="entry name" value="Response_reg"/>
    <property type="match status" value="1"/>
</dbReference>
<proteinExistence type="inferred from homology"/>
<dbReference type="InterPro" id="IPR036890">
    <property type="entry name" value="HATPase_C_sf"/>
</dbReference>
<dbReference type="CDD" id="cd00082">
    <property type="entry name" value="HisKA"/>
    <property type="match status" value="1"/>
</dbReference>
<dbReference type="CDD" id="cd16922">
    <property type="entry name" value="HATPase_EvgS-ArcB-TorS-like"/>
    <property type="match status" value="1"/>
</dbReference>
<keyword evidence="8" id="KW-0902">Two-component regulatory system</keyword>
<dbReference type="CDD" id="cd17546">
    <property type="entry name" value="REC_hyHK_CKI1_RcsC-like"/>
    <property type="match status" value="1"/>
</dbReference>
<evidence type="ECO:0000313" key="15">
    <source>
        <dbReference type="EMBL" id="VYU65526.1"/>
    </source>
</evidence>
<reference evidence="15" key="1">
    <citation type="submission" date="2019-11" db="EMBL/GenBank/DDBJ databases">
        <authorList>
            <person name="Feng L."/>
        </authorList>
    </citation>
    <scope>NUCLEOTIDE SEQUENCE</scope>
    <source>
        <strain evidence="15">ElimosumLFYP34</strain>
    </source>
</reference>
<keyword evidence="12" id="KW-0175">Coiled coil</keyword>
<dbReference type="Pfam" id="PF00512">
    <property type="entry name" value="HisKA"/>
    <property type="match status" value="1"/>
</dbReference>
<dbReference type="EC" id="2.7.13.3" evidence="3"/>
<gene>
    <name evidence="15" type="primary">luxQ_3</name>
    <name evidence="15" type="ORF">ELLFYP34_04015</name>
</gene>
<dbReference type="PROSITE" id="PS50110">
    <property type="entry name" value="RESPONSE_REGULATORY"/>
    <property type="match status" value="1"/>
</dbReference>
<evidence type="ECO:0000256" key="8">
    <source>
        <dbReference type="ARBA" id="ARBA00023012"/>
    </source>
</evidence>
<dbReference type="Gene3D" id="3.30.450.20">
    <property type="entry name" value="PAS domain"/>
    <property type="match status" value="1"/>
</dbReference>
<evidence type="ECO:0000256" key="12">
    <source>
        <dbReference type="SAM" id="Coils"/>
    </source>
</evidence>